<dbReference type="InterPro" id="IPR006153">
    <property type="entry name" value="Cation/H_exchanger_TM"/>
</dbReference>
<keyword evidence="4 11" id="KW-0812">Transmembrane</keyword>
<evidence type="ECO:0000256" key="7">
    <source>
        <dbReference type="ARBA" id="ARBA00023053"/>
    </source>
</evidence>
<evidence type="ECO:0000256" key="10">
    <source>
        <dbReference type="ARBA" id="ARBA00023201"/>
    </source>
</evidence>
<dbReference type="PRINTS" id="PR01084">
    <property type="entry name" value="NAHEXCHNGR"/>
</dbReference>
<proteinExistence type="inferred from homology"/>
<evidence type="ECO:0000256" key="4">
    <source>
        <dbReference type="ARBA" id="ARBA00022692"/>
    </source>
</evidence>
<comment type="caution">
    <text evidence="16">The sequence shown here is derived from an EMBL/GenBank/DDBJ whole genome shotgun (WGS) entry which is preliminary data.</text>
</comment>
<dbReference type="GO" id="GO:0015385">
    <property type="term" value="F:sodium:proton antiporter activity"/>
    <property type="evidence" value="ECO:0007669"/>
    <property type="project" value="InterPro"/>
</dbReference>
<dbReference type="OrthoDB" id="196264at2759"/>
<comment type="subcellular location">
    <subcellularLocation>
        <location evidence="1">Golgi apparatus membrane</location>
        <topology evidence="1">Multi-pass membrane protein</topology>
    </subcellularLocation>
</comment>
<dbReference type="PANTHER" id="PTHR10110">
    <property type="entry name" value="SODIUM/HYDROGEN EXCHANGER"/>
    <property type="match status" value="1"/>
</dbReference>
<protein>
    <recommendedName>
        <fullName evidence="11">Sodium/hydrogen exchanger</fullName>
    </recommendedName>
</protein>
<dbReference type="Pfam" id="PF00999">
    <property type="entry name" value="Na_H_Exchanger"/>
    <property type="match status" value="1"/>
</dbReference>
<evidence type="ECO:0000256" key="9">
    <source>
        <dbReference type="ARBA" id="ARBA00023136"/>
    </source>
</evidence>
<feature type="transmembrane region" description="Helical" evidence="13">
    <location>
        <begin position="142"/>
        <end position="159"/>
    </location>
</feature>
<dbReference type="Gene3D" id="6.10.140.1330">
    <property type="match status" value="1"/>
</dbReference>
<gene>
    <name evidence="16" type="ORF">MENT_LOCUS39268</name>
</gene>
<feature type="transmembrane region" description="Helical" evidence="13">
    <location>
        <begin position="281"/>
        <end position="303"/>
    </location>
</feature>
<evidence type="ECO:0000256" key="11">
    <source>
        <dbReference type="RuleBase" id="RU003722"/>
    </source>
</evidence>
<evidence type="ECO:0000313" key="16">
    <source>
        <dbReference type="EMBL" id="CAD2186747.1"/>
    </source>
</evidence>
<reference evidence="16 17" key="1">
    <citation type="submission" date="2020-08" db="EMBL/GenBank/DDBJ databases">
        <authorList>
            <person name="Koutsovoulos G."/>
            <person name="Danchin GJ E."/>
        </authorList>
    </citation>
    <scope>NUCLEOTIDE SEQUENCE [LARGE SCALE GENOMIC DNA]</scope>
</reference>
<evidence type="ECO:0000256" key="12">
    <source>
        <dbReference type="SAM" id="MobiDB-lite"/>
    </source>
</evidence>
<keyword evidence="3 11" id="KW-0050">Antiport</keyword>
<feature type="transmembrane region" description="Helical" evidence="13">
    <location>
        <begin position="208"/>
        <end position="229"/>
    </location>
</feature>
<dbReference type="InterPro" id="IPR018422">
    <property type="entry name" value="Cation/H_exchanger_CPA1"/>
</dbReference>
<keyword evidence="14" id="KW-0732">Signal</keyword>
<feature type="region of interest" description="Disordered" evidence="12">
    <location>
        <begin position="503"/>
        <end position="541"/>
    </location>
</feature>
<evidence type="ECO:0000256" key="13">
    <source>
        <dbReference type="SAM" id="Phobius"/>
    </source>
</evidence>
<evidence type="ECO:0000256" key="1">
    <source>
        <dbReference type="ARBA" id="ARBA00004653"/>
    </source>
</evidence>
<feature type="region of interest" description="Disordered" evidence="12">
    <location>
        <begin position="625"/>
        <end position="679"/>
    </location>
</feature>
<feature type="transmembrane region" description="Helical" evidence="13">
    <location>
        <begin position="394"/>
        <end position="415"/>
    </location>
</feature>
<accession>A0A6V7WIB2</accession>
<keyword evidence="9 13" id="KW-0472">Membrane</keyword>
<evidence type="ECO:0000256" key="14">
    <source>
        <dbReference type="SAM" id="SignalP"/>
    </source>
</evidence>
<feature type="domain" description="Cation/H+ exchanger transmembrane" evidence="15">
    <location>
        <begin position="93"/>
        <end position="487"/>
    </location>
</feature>
<dbReference type="GO" id="GO:0000139">
    <property type="term" value="C:Golgi membrane"/>
    <property type="evidence" value="ECO:0007669"/>
    <property type="project" value="UniProtKB-SubCell"/>
</dbReference>
<evidence type="ECO:0000256" key="2">
    <source>
        <dbReference type="ARBA" id="ARBA00022448"/>
    </source>
</evidence>
<feature type="chain" id="PRO_5028113513" description="Sodium/hydrogen exchanger" evidence="14">
    <location>
        <begin position="22"/>
        <end position="679"/>
    </location>
</feature>
<dbReference type="GO" id="GO:0015386">
    <property type="term" value="F:potassium:proton antiporter activity"/>
    <property type="evidence" value="ECO:0007669"/>
    <property type="project" value="TreeGrafter"/>
</dbReference>
<evidence type="ECO:0000256" key="3">
    <source>
        <dbReference type="ARBA" id="ARBA00022449"/>
    </source>
</evidence>
<keyword evidence="5 13" id="KW-1133">Transmembrane helix</keyword>
<evidence type="ECO:0000259" key="15">
    <source>
        <dbReference type="Pfam" id="PF00999"/>
    </source>
</evidence>
<comment type="similarity">
    <text evidence="11">Belongs to the monovalent cation:proton antiporter 1 (CPA1) transporter (TC 2.A.36) family.</text>
</comment>
<dbReference type="GO" id="GO:0051453">
    <property type="term" value="P:regulation of intracellular pH"/>
    <property type="evidence" value="ECO:0007669"/>
    <property type="project" value="TreeGrafter"/>
</dbReference>
<dbReference type="InterPro" id="IPR004709">
    <property type="entry name" value="NaH_exchanger"/>
</dbReference>
<sequence length="679" mass="74599">MNKFITTILFLLIIFIQNGNPVVSNDGKLTVKNLDETAKNLIANAVNLTVTNESSNSSKLPLIAEPPNGNGKQAEEKADSLAIFFILFIIVLAILLVHILIKFQVRFMPESLAIVLLGGLIGFILSQTRWDWSEVEQFNPSIFFLVLLPPIIFESGYNLHKGNFFANIVPILLFSVVGTAISSFIMGFFLYIFGQLGIAYSLNAVESFAFGSMISAVDPVITLAIFQALKVEVQLYMLAFGESMLNDAVAIVLATTAQELSSPTIAQMSSLATLKFAFDRFLIMFFASAALGAAIGLVSALLFKHIDLRRTPSLELALLLMFAYLPYGFAESISLSGIMAILFCAIIMSQYTHLNISPITQITFQQTFRTISFVAETCTFAYLGLALFTFELVFHPMFLILSIVLLFVSRAASVFPLSSLVNRFSKTKISMKNQIIMWFSGMRGAVALALALHMDVETPETKKVILTSTLFIILFTIVFMGGSALPLIKILTDIFPDEPKIFKQQRRRRRARATKTNGVNGSVTGGAGTSSPSIGTKPRHNSPVILSKTQEMVIFDSEQFTDEIENGCDNENKRPKSSVMPERKNFFTALNDNFIRPFFVRKFTKQEKLENNKKLRHIAFKAMNHDGVPSSSITGDVGGGGASSSGPAIGTSSDEEVFFQSSSTLNAPNSEPAQPLLPL</sequence>
<feature type="transmembrane region" description="Helical" evidence="13">
    <location>
        <begin position="368"/>
        <end position="388"/>
    </location>
</feature>
<evidence type="ECO:0000313" key="17">
    <source>
        <dbReference type="Proteomes" id="UP000580250"/>
    </source>
</evidence>
<feature type="transmembrane region" description="Helical" evidence="13">
    <location>
        <begin position="464"/>
        <end position="488"/>
    </location>
</feature>
<evidence type="ECO:0000256" key="8">
    <source>
        <dbReference type="ARBA" id="ARBA00023065"/>
    </source>
</evidence>
<feature type="transmembrane region" description="Helical" evidence="13">
    <location>
        <begin position="112"/>
        <end position="130"/>
    </location>
</feature>
<keyword evidence="6" id="KW-0333">Golgi apparatus</keyword>
<organism evidence="16 17">
    <name type="scientific">Meloidogyne enterolobii</name>
    <name type="common">Root-knot nematode worm</name>
    <name type="synonym">Meloidogyne mayaguensis</name>
    <dbReference type="NCBI Taxonomy" id="390850"/>
    <lineage>
        <taxon>Eukaryota</taxon>
        <taxon>Metazoa</taxon>
        <taxon>Ecdysozoa</taxon>
        <taxon>Nematoda</taxon>
        <taxon>Chromadorea</taxon>
        <taxon>Rhabditida</taxon>
        <taxon>Tylenchina</taxon>
        <taxon>Tylenchomorpha</taxon>
        <taxon>Tylenchoidea</taxon>
        <taxon>Meloidogynidae</taxon>
        <taxon>Meloidogyninae</taxon>
        <taxon>Meloidogyne</taxon>
    </lineage>
</organism>
<dbReference type="EMBL" id="CAJEWN010000603">
    <property type="protein sequence ID" value="CAD2186747.1"/>
    <property type="molecule type" value="Genomic_DNA"/>
</dbReference>
<feature type="transmembrane region" description="Helical" evidence="13">
    <location>
        <begin position="171"/>
        <end position="193"/>
    </location>
</feature>
<dbReference type="Proteomes" id="UP000580250">
    <property type="component" value="Unassembled WGS sequence"/>
</dbReference>
<evidence type="ECO:0000256" key="6">
    <source>
        <dbReference type="ARBA" id="ARBA00023034"/>
    </source>
</evidence>
<keyword evidence="7" id="KW-0915">Sodium</keyword>
<feature type="compositionally biased region" description="Polar residues" evidence="12">
    <location>
        <begin position="659"/>
        <end position="672"/>
    </location>
</feature>
<feature type="compositionally biased region" description="Basic residues" evidence="12">
    <location>
        <begin position="503"/>
        <end position="513"/>
    </location>
</feature>
<dbReference type="AlphaFoldDB" id="A0A6V7WIB2"/>
<keyword evidence="10 11" id="KW-0739">Sodium transport</keyword>
<feature type="signal peptide" evidence="14">
    <location>
        <begin position="1"/>
        <end position="21"/>
    </location>
</feature>
<keyword evidence="2 11" id="KW-0813">Transport</keyword>
<evidence type="ECO:0000256" key="5">
    <source>
        <dbReference type="ARBA" id="ARBA00022989"/>
    </source>
</evidence>
<keyword evidence="8 11" id="KW-0406">Ion transport</keyword>
<feature type="transmembrane region" description="Helical" evidence="13">
    <location>
        <begin position="81"/>
        <end position="100"/>
    </location>
</feature>
<dbReference type="NCBIfam" id="TIGR00840">
    <property type="entry name" value="b_cpa1"/>
    <property type="match status" value="1"/>
</dbReference>
<name>A0A6V7WIB2_MELEN</name>
<dbReference type="PANTHER" id="PTHR10110:SF191">
    <property type="entry name" value="SODIUM_HYDROGEN EXCHANGER 8"/>
    <property type="match status" value="1"/>
</dbReference>